<feature type="domain" description="CBS" evidence="5">
    <location>
        <begin position="304"/>
        <end position="361"/>
    </location>
</feature>
<dbReference type="Pfam" id="PF00027">
    <property type="entry name" value="cNMP_binding"/>
    <property type="match status" value="1"/>
</dbReference>
<dbReference type="InterPro" id="IPR014710">
    <property type="entry name" value="RmlC-like_jellyroll"/>
</dbReference>
<feature type="domain" description="CBS" evidence="5">
    <location>
        <begin position="202"/>
        <end position="269"/>
    </location>
</feature>
<dbReference type="Pfam" id="PF10335">
    <property type="entry name" value="DUF294_C"/>
    <property type="match status" value="1"/>
</dbReference>
<dbReference type="InterPro" id="IPR000644">
    <property type="entry name" value="CBS_dom"/>
</dbReference>
<dbReference type="InterPro" id="IPR051462">
    <property type="entry name" value="CBS_domain-containing"/>
</dbReference>
<evidence type="ECO:0000256" key="1">
    <source>
        <dbReference type="ARBA" id="ARBA00022737"/>
    </source>
</evidence>
<dbReference type="EMBL" id="CP165718">
    <property type="protein sequence ID" value="XDV10166.1"/>
    <property type="molecule type" value="Genomic_DNA"/>
</dbReference>
<dbReference type="SUPFAM" id="SSF51206">
    <property type="entry name" value="cAMP-binding domain-like"/>
    <property type="match status" value="1"/>
</dbReference>
<dbReference type="GO" id="GO:0008773">
    <property type="term" value="F:[protein-PII] uridylyltransferase activity"/>
    <property type="evidence" value="ECO:0007669"/>
    <property type="project" value="InterPro"/>
</dbReference>
<evidence type="ECO:0000313" key="6">
    <source>
        <dbReference type="EMBL" id="XDV10166.1"/>
    </source>
</evidence>
<dbReference type="Pfam" id="PF00571">
    <property type="entry name" value="CBS"/>
    <property type="match status" value="2"/>
</dbReference>
<evidence type="ECO:0000259" key="5">
    <source>
        <dbReference type="PROSITE" id="PS51371"/>
    </source>
</evidence>
<dbReference type="AlphaFoldDB" id="A0AB39X8N6"/>
<feature type="compositionally biased region" description="Basic and acidic residues" evidence="3">
    <location>
        <begin position="138"/>
        <end position="147"/>
    </location>
</feature>
<dbReference type="CDD" id="cd05401">
    <property type="entry name" value="NT_GlnE_GlnD_like"/>
    <property type="match status" value="1"/>
</dbReference>
<dbReference type="PROSITE" id="PS50042">
    <property type="entry name" value="CNMP_BINDING_3"/>
    <property type="match status" value="1"/>
</dbReference>
<dbReference type="PROSITE" id="PS51371">
    <property type="entry name" value="CBS"/>
    <property type="match status" value="2"/>
</dbReference>
<feature type="compositionally biased region" description="Polar residues" evidence="3">
    <location>
        <begin position="149"/>
        <end position="165"/>
    </location>
</feature>
<dbReference type="Pfam" id="PF03445">
    <property type="entry name" value="DUF294"/>
    <property type="match status" value="1"/>
</dbReference>
<dbReference type="CDD" id="cd04587">
    <property type="entry name" value="CBS_pair_CAP-ED_NT_Pol-beta-like_DUF294_assoc"/>
    <property type="match status" value="1"/>
</dbReference>
<dbReference type="Gene3D" id="3.10.580.10">
    <property type="entry name" value="CBS-domain"/>
    <property type="match status" value="2"/>
</dbReference>
<organism evidence="6">
    <name type="scientific">Pseudidiomarina sp. PP-1MA</name>
    <dbReference type="NCBI Taxonomy" id="3237706"/>
    <lineage>
        <taxon>Bacteria</taxon>
        <taxon>Pseudomonadati</taxon>
        <taxon>Pseudomonadota</taxon>
        <taxon>Gammaproteobacteria</taxon>
        <taxon>Alteromonadales</taxon>
        <taxon>Idiomarinaceae</taxon>
        <taxon>Pseudidiomarina</taxon>
    </lineage>
</organism>
<dbReference type="InterPro" id="IPR018821">
    <property type="entry name" value="DUF294_put_nucleoTrafse_sb-bd"/>
</dbReference>
<dbReference type="InterPro" id="IPR000595">
    <property type="entry name" value="cNMP-bd_dom"/>
</dbReference>
<evidence type="ECO:0000256" key="2">
    <source>
        <dbReference type="PROSITE-ProRule" id="PRU00703"/>
    </source>
</evidence>
<accession>A0AB39X8N6</accession>
<feature type="domain" description="Cyclic nucleotide-binding" evidence="4">
    <location>
        <begin position="54"/>
        <end position="115"/>
    </location>
</feature>
<gene>
    <name evidence="6" type="ORF">AB8S08_02890</name>
</gene>
<evidence type="ECO:0000259" key="4">
    <source>
        <dbReference type="PROSITE" id="PS50042"/>
    </source>
</evidence>
<dbReference type="InterPro" id="IPR046342">
    <property type="entry name" value="CBS_dom_sf"/>
</dbReference>
<evidence type="ECO:0000256" key="3">
    <source>
        <dbReference type="SAM" id="MobiDB-lite"/>
    </source>
</evidence>
<dbReference type="RefSeq" id="WP_369743494.1">
    <property type="nucleotide sequence ID" value="NZ_CP165718.1"/>
</dbReference>
<feature type="region of interest" description="Disordered" evidence="3">
    <location>
        <begin position="138"/>
        <end position="166"/>
    </location>
</feature>
<keyword evidence="1" id="KW-0677">Repeat</keyword>
<sequence>MQPELLEVQRFLLDCPPFDELNGDQRQWVAGQIKAAYVNEHNVDGLFKQHSPALYIVRSGGFDLLAPDGHLIERLESHDLFGFPSLLSGRAVVNKLQVIEDGIIYIITAAVFDQLRQHVRAFEQYFIRAHEQRLLSETARREGDVTRRGNLTGTANSNGSRQGSAVDTGAAGVTELGLAASGPKQEPVASYDALQLPVAEVIVRAPVMLSIHTTIKEAAERMRDEKVSSVLVVEGPVAENAAAEGAVVKGTVVNDTVVNATAVNSPADSEAAAVKLCGILTDRDLRNRVVAQGLAYDLQVNAVMTQAPATVYGRQTLMDALAIMTQENIHHLPVLNDADQPIGMITNTDLMRQQRSEPIMLISALNKAASKAQLVAEAAHIPAYMQTFAARVHDTTMVGRLLASLTDSMTRKLISLYEQEHGVAPGPYCWIAFGSQGREDQVLSSDQDNGLLLGNGLNDNQLDWFKGLGEYVSGGLHECGIPLCPGDIMASNVDCRRTLDGWLERFKSWTESPTPKALMYCQIFFDSRLVYGNKRLYQRYREQVARLAQKDFFLGNLARLQVSVQVPLGLFNRFRGTESGKDSDLINIKRYGIALINDIVRIYSLQAGIMVPQTLARLEALKGSKLLNNKDNQSLAEAWQFLTELRLQHQLQTWGSDQPKNALDPDELSTLTRRQLKTAFRIIKECQQGVGLKFGRIG</sequence>
<dbReference type="SUPFAM" id="SSF54631">
    <property type="entry name" value="CBS-domain pair"/>
    <property type="match status" value="1"/>
</dbReference>
<proteinExistence type="predicted"/>
<reference evidence="6" key="1">
    <citation type="submission" date="2024-07" db="EMBL/GenBank/DDBJ databases">
        <title>Whole genome sequence of bacterial strains from algal surface.</title>
        <authorList>
            <person name="Kumar P."/>
        </authorList>
    </citation>
    <scope>NUCLEOTIDE SEQUENCE</scope>
    <source>
        <strain evidence="6">PP-1MA</strain>
    </source>
</reference>
<dbReference type="InterPro" id="IPR018490">
    <property type="entry name" value="cNMP-bd_dom_sf"/>
</dbReference>
<keyword evidence="2" id="KW-0129">CBS domain</keyword>
<dbReference type="PANTHER" id="PTHR48108">
    <property type="entry name" value="CBS DOMAIN-CONTAINING PROTEIN CBSX2, CHLOROPLASTIC"/>
    <property type="match status" value="1"/>
</dbReference>
<dbReference type="Gene3D" id="2.60.120.10">
    <property type="entry name" value="Jelly Rolls"/>
    <property type="match status" value="1"/>
</dbReference>
<dbReference type="SMART" id="SM00116">
    <property type="entry name" value="CBS"/>
    <property type="match status" value="2"/>
</dbReference>
<name>A0AB39X8N6_9GAMM</name>
<dbReference type="InterPro" id="IPR005105">
    <property type="entry name" value="GlnD_Uridyltrans_N"/>
</dbReference>
<dbReference type="PANTHER" id="PTHR48108:SF31">
    <property type="entry name" value="CBS DOMAIN AND CYCLIC NUCLEOTIDE-REGULATED NUCLEOTIDYLTRANSFERASE"/>
    <property type="match status" value="1"/>
</dbReference>
<protein>
    <submittedName>
        <fullName evidence="6">DUF294 nucleotidyltransferase-like domain-containing protein</fullName>
    </submittedName>
</protein>